<protein>
    <submittedName>
        <fullName evidence="2">Uncharacterized protein</fullName>
    </submittedName>
</protein>
<sequence length="168" mass="19367">QKYETVNKRTNIPGTDDKQRKTNNRKKERSQQKNRNAERQEPKPAITPPHIKGATEKARATMKKQNINTPTKQNTTARSRPAHPKDKTPAGPKCGVAHEIPRELRNKTHIGETGRQPNTRTTEHRKEREKETNRTHTRAAKQDAESTTRKSAITDHCTRETHIMDWDN</sequence>
<feature type="compositionally biased region" description="Basic and acidic residues" evidence="1">
    <location>
        <begin position="99"/>
        <end position="112"/>
    </location>
</feature>
<reference evidence="2" key="1">
    <citation type="submission" date="2016-05" db="EMBL/GenBank/DDBJ databases">
        <authorList>
            <person name="Lavstsen T."/>
            <person name="Jespersen J.S."/>
        </authorList>
    </citation>
    <scope>NUCLEOTIDE SEQUENCE</scope>
    <source>
        <tissue evidence="2">Brain</tissue>
    </source>
</reference>
<name>A0A1A8N039_9TELE</name>
<dbReference type="EMBL" id="HAEF01021103">
    <property type="protein sequence ID" value="SBR62262.1"/>
    <property type="molecule type" value="Transcribed_RNA"/>
</dbReference>
<feature type="region of interest" description="Disordered" evidence="1">
    <location>
        <begin position="1"/>
        <end position="168"/>
    </location>
</feature>
<feature type="non-terminal residue" evidence="2">
    <location>
        <position position="1"/>
    </location>
</feature>
<gene>
    <name evidence="2" type="primary">Nfu_g_1_023834</name>
</gene>
<organism evidence="2">
    <name type="scientific">Nothobranchius pienaari</name>
    <dbReference type="NCBI Taxonomy" id="704102"/>
    <lineage>
        <taxon>Eukaryota</taxon>
        <taxon>Metazoa</taxon>
        <taxon>Chordata</taxon>
        <taxon>Craniata</taxon>
        <taxon>Vertebrata</taxon>
        <taxon>Euteleostomi</taxon>
        <taxon>Actinopterygii</taxon>
        <taxon>Neopterygii</taxon>
        <taxon>Teleostei</taxon>
        <taxon>Neoteleostei</taxon>
        <taxon>Acanthomorphata</taxon>
        <taxon>Ovalentaria</taxon>
        <taxon>Atherinomorphae</taxon>
        <taxon>Cyprinodontiformes</taxon>
        <taxon>Nothobranchiidae</taxon>
        <taxon>Nothobranchius</taxon>
    </lineage>
</organism>
<feature type="non-terminal residue" evidence="2">
    <location>
        <position position="168"/>
    </location>
</feature>
<evidence type="ECO:0000313" key="2">
    <source>
        <dbReference type="EMBL" id="SBR62262.1"/>
    </source>
</evidence>
<feature type="compositionally biased region" description="Basic and acidic residues" evidence="1">
    <location>
        <begin position="121"/>
        <end position="168"/>
    </location>
</feature>
<dbReference type="AlphaFoldDB" id="A0A1A8N039"/>
<accession>A0A1A8N039</accession>
<proteinExistence type="predicted"/>
<reference evidence="2" key="2">
    <citation type="submission" date="2016-06" db="EMBL/GenBank/DDBJ databases">
        <title>The genome of a short-lived fish provides insights into sex chromosome evolution and the genetic control of aging.</title>
        <authorList>
            <person name="Reichwald K."/>
            <person name="Felder M."/>
            <person name="Petzold A."/>
            <person name="Koch P."/>
            <person name="Groth M."/>
            <person name="Platzer M."/>
        </authorList>
    </citation>
    <scope>NUCLEOTIDE SEQUENCE</scope>
    <source>
        <tissue evidence="2">Brain</tissue>
    </source>
</reference>
<feature type="compositionally biased region" description="Basic and acidic residues" evidence="1">
    <location>
        <begin position="29"/>
        <end position="42"/>
    </location>
</feature>
<evidence type="ECO:0000256" key="1">
    <source>
        <dbReference type="SAM" id="MobiDB-lite"/>
    </source>
</evidence>
<feature type="compositionally biased region" description="Polar residues" evidence="1">
    <location>
        <begin position="63"/>
        <end position="78"/>
    </location>
</feature>